<sequence>MAVPPELAGAIPLIDKFQAEGSAGTEVQEKFTFVDMMCFQKDPIPTSILKINSDLVNRAIKLFQIVLKYMGVDSFDRVTPTRLEERIELIGKLYKDTLKRFELETNFLHKFQSRQGIILQYLIRAWELMYLCASCMPPSKDIGGYLSEYVHNLAHSVNTDPDIQVLALNT</sequence>
<evidence type="ECO:0000313" key="2">
    <source>
        <dbReference type="Proteomes" id="UP001060215"/>
    </source>
</evidence>
<keyword evidence="2" id="KW-1185">Reference proteome</keyword>
<reference evidence="1 2" key="1">
    <citation type="journal article" date="2022" name="Plant J.">
        <title>Chromosome-level genome of Camellia lanceoleosa provides a valuable resource for understanding genome evolution and self-incompatibility.</title>
        <authorList>
            <person name="Gong W."/>
            <person name="Xiao S."/>
            <person name="Wang L."/>
            <person name="Liao Z."/>
            <person name="Chang Y."/>
            <person name="Mo W."/>
            <person name="Hu G."/>
            <person name="Li W."/>
            <person name="Zhao G."/>
            <person name="Zhu H."/>
            <person name="Hu X."/>
            <person name="Ji K."/>
            <person name="Xiang X."/>
            <person name="Song Q."/>
            <person name="Yuan D."/>
            <person name="Jin S."/>
            <person name="Zhang L."/>
        </authorList>
    </citation>
    <scope>NUCLEOTIDE SEQUENCE [LARGE SCALE GENOMIC DNA]</scope>
    <source>
        <strain evidence="1">SQ_2022a</strain>
    </source>
</reference>
<protein>
    <submittedName>
        <fullName evidence="1">Kinesin-like protein KIN-14E</fullName>
    </submittedName>
</protein>
<name>A0ACC0IN67_9ERIC</name>
<dbReference type="Proteomes" id="UP001060215">
    <property type="component" value="Chromosome 3"/>
</dbReference>
<comment type="caution">
    <text evidence="1">The sequence shown here is derived from an EMBL/GenBank/DDBJ whole genome shotgun (WGS) entry which is preliminary data.</text>
</comment>
<gene>
    <name evidence="1" type="ORF">LOK49_LG02G01122</name>
</gene>
<dbReference type="EMBL" id="CM045760">
    <property type="protein sequence ID" value="KAI8026719.1"/>
    <property type="molecule type" value="Genomic_DNA"/>
</dbReference>
<organism evidence="1 2">
    <name type="scientific">Camellia lanceoleosa</name>
    <dbReference type="NCBI Taxonomy" id="1840588"/>
    <lineage>
        <taxon>Eukaryota</taxon>
        <taxon>Viridiplantae</taxon>
        <taxon>Streptophyta</taxon>
        <taxon>Embryophyta</taxon>
        <taxon>Tracheophyta</taxon>
        <taxon>Spermatophyta</taxon>
        <taxon>Magnoliopsida</taxon>
        <taxon>eudicotyledons</taxon>
        <taxon>Gunneridae</taxon>
        <taxon>Pentapetalae</taxon>
        <taxon>asterids</taxon>
        <taxon>Ericales</taxon>
        <taxon>Theaceae</taxon>
        <taxon>Camellia</taxon>
    </lineage>
</organism>
<proteinExistence type="predicted"/>
<accession>A0ACC0IN67</accession>
<evidence type="ECO:0000313" key="1">
    <source>
        <dbReference type="EMBL" id="KAI8026719.1"/>
    </source>
</evidence>